<accession>A0A4V6NGR0</accession>
<sequence>MKKKSKQIAAWICIVLLVLLYVATFVIALLDFPGSGTLFQACLVATIGLPILLWIYIWLYGKFKDKHTIASMDILKDEEE</sequence>
<proteinExistence type="predicted"/>
<evidence type="ECO:0000256" key="1">
    <source>
        <dbReference type="SAM" id="Phobius"/>
    </source>
</evidence>
<dbReference type="Proteomes" id="UP000295718">
    <property type="component" value="Unassembled WGS sequence"/>
</dbReference>
<dbReference type="EMBL" id="SLUO01000002">
    <property type="protein sequence ID" value="TCL60657.1"/>
    <property type="molecule type" value="Genomic_DNA"/>
</dbReference>
<keyword evidence="1" id="KW-1133">Transmembrane helix</keyword>
<keyword evidence="1" id="KW-0472">Membrane</keyword>
<dbReference type="OrthoDB" id="9974586at2"/>
<dbReference type="STRING" id="1469948.GCA_000732725_00392"/>
<name>A0A4V6NGR0_9FIRM</name>
<feature type="transmembrane region" description="Helical" evidence="1">
    <location>
        <begin position="9"/>
        <end position="32"/>
    </location>
</feature>
<dbReference type="RefSeq" id="WP_051869414.1">
    <property type="nucleotide sequence ID" value="NZ_JPNB01000001.1"/>
</dbReference>
<protein>
    <submittedName>
        <fullName evidence="2">Uncharacterized protein</fullName>
    </submittedName>
</protein>
<gene>
    <name evidence="2" type="ORF">EDD76_102356</name>
</gene>
<feature type="transmembrane region" description="Helical" evidence="1">
    <location>
        <begin position="38"/>
        <end position="59"/>
    </location>
</feature>
<keyword evidence="1" id="KW-0812">Transmembrane</keyword>
<dbReference type="AlphaFoldDB" id="A0A4V6NGR0"/>
<comment type="caution">
    <text evidence="2">The sequence shown here is derived from an EMBL/GenBank/DDBJ whole genome shotgun (WGS) entry which is preliminary data.</text>
</comment>
<evidence type="ECO:0000313" key="3">
    <source>
        <dbReference type="Proteomes" id="UP000295718"/>
    </source>
</evidence>
<keyword evidence="3" id="KW-1185">Reference proteome</keyword>
<evidence type="ECO:0000313" key="2">
    <source>
        <dbReference type="EMBL" id="TCL60657.1"/>
    </source>
</evidence>
<organism evidence="2 3">
    <name type="scientific">Kineothrix alysoides</name>
    <dbReference type="NCBI Taxonomy" id="1469948"/>
    <lineage>
        <taxon>Bacteria</taxon>
        <taxon>Bacillati</taxon>
        <taxon>Bacillota</taxon>
        <taxon>Clostridia</taxon>
        <taxon>Lachnospirales</taxon>
        <taxon>Lachnospiraceae</taxon>
        <taxon>Kineothrix</taxon>
    </lineage>
</organism>
<reference evidence="2 3" key="1">
    <citation type="submission" date="2019-03" db="EMBL/GenBank/DDBJ databases">
        <title>Genomic Encyclopedia of Type Strains, Phase IV (KMG-IV): sequencing the most valuable type-strain genomes for metagenomic binning, comparative biology and taxonomic classification.</title>
        <authorList>
            <person name="Goeker M."/>
        </authorList>
    </citation>
    <scope>NUCLEOTIDE SEQUENCE [LARGE SCALE GENOMIC DNA]</scope>
    <source>
        <strain evidence="2 3">DSM 100556</strain>
    </source>
</reference>